<name>A0A161Y4P0_DAUCS</name>
<dbReference type="GO" id="GO:0003677">
    <property type="term" value="F:DNA binding"/>
    <property type="evidence" value="ECO:0007669"/>
    <property type="project" value="UniProtKB-KW"/>
</dbReference>
<keyword evidence="2" id="KW-0805">Transcription regulation</keyword>
<keyword evidence="7" id="KW-1185">Reference proteome</keyword>
<organism evidence="6 7">
    <name type="scientific">Daucus carota subsp. sativus</name>
    <name type="common">Carrot</name>
    <dbReference type="NCBI Taxonomy" id="79200"/>
    <lineage>
        <taxon>Eukaryota</taxon>
        <taxon>Viridiplantae</taxon>
        <taxon>Streptophyta</taxon>
        <taxon>Embryophyta</taxon>
        <taxon>Tracheophyta</taxon>
        <taxon>Spermatophyta</taxon>
        <taxon>Magnoliopsida</taxon>
        <taxon>eudicotyledons</taxon>
        <taxon>Gunneridae</taxon>
        <taxon>Pentapetalae</taxon>
        <taxon>asterids</taxon>
        <taxon>campanulids</taxon>
        <taxon>Apiales</taxon>
        <taxon>Apiaceae</taxon>
        <taxon>Apioideae</taxon>
        <taxon>Scandiceae</taxon>
        <taxon>Daucinae</taxon>
        <taxon>Daucus</taxon>
        <taxon>Daucus sect. Daucus</taxon>
    </lineage>
</organism>
<dbReference type="AlphaFoldDB" id="A0A161Y4P0"/>
<evidence type="ECO:0000256" key="4">
    <source>
        <dbReference type="ARBA" id="ARBA00023163"/>
    </source>
</evidence>
<comment type="subcellular location">
    <subcellularLocation>
        <location evidence="1">Nucleus</location>
    </subcellularLocation>
</comment>
<keyword evidence="5" id="KW-0539">Nucleus</keyword>
<protein>
    <submittedName>
        <fullName evidence="6">Uncharacterized protein</fullName>
    </submittedName>
</protein>
<dbReference type="SUPFAM" id="SSF101936">
    <property type="entry name" value="DNA-binding pseudobarrel domain"/>
    <property type="match status" value="1"/>
</dbReference>
<reference evidence="6" key="1">
    <citation type="journal article" date="2016" name="Nat. Genet.">
        <title>A high-quality carrot genome assembly provides new insights into carotenoid accumulation and asterid genome evolution.</title>
        <authorList>
            <person name="Iorizzo M."/>
            <person name="Ellison S."/>
            <person name="Senalik D."/>
            <person name="Zeng P."/>
            <person name="Satapoomin P."/>
            <person name="Huang J."/>
            <person name="Bowman M."/>
            <person name="Iovene M."/>
            <person name="Sanseverino W."/>
            <person name="Cavagnaro P."/>
            <person name="Yildiz M."/>
            <person name="Macko-Podgorni A."/>
            <person name="Moranska E."/>
            <person name="Grzebelus E."/>
            <person name="Grzebelus D."/>
            <person name="Ashrafi H."/>
            <person name="Zheng Z."/>
            <person name="Cheng S."/>
            <person name="Spooner D."/>
            <person name="Van Deynze A."/>
            <person name="Simon P."/>
        </authorList>
    </citation>
    <scope>NUCLEOTIDE SEQUENCE</scope>
    <source>
        <tissue evidence="6">Leaf</tissue>
    </source>
</reference>
<evidence type="ECO:0000313" key="7">
    <source>
        <dbReference type="Proteomes" id="UP000077755"/>
    </source>
</evidence>
<dbReference type="InterPro" id="IPR015300">
    <property type="entry name" value="DNA-bd_pseudobarrel_sf"/>
</dbReference>
<keyword evidence="3" id="KW-0238">DNA-binding</keyword>
<dbReference type="EMBL" id="CP093349">
    <property type="protein sequence ID" value="WOH08666.1"/>
    <property type="molecule type" value="Genomic_DNA"/>
</dbReference>
<gene>
    <name evidence="6" type="ORF">DCAR_0728110</name>
</gene>
<dbReference type="Proteomes" id="UP000077755">
    <property type="component" value="Chromosome 7"/>
</dbReference>
<evidence type="ECO:0000256" key="2">
    <source>
        <dbReference type="ARBA" id="ARBA00023015"/>
    </source>
</evidence>
<evidence type="ECO:0000313" key="6">
    <source>
        <dbReference type="EMBL" id="WOH08666.1"/>
    </source>
</evidence>
<accession>A0A161Y4P0</accession>
<proteinExistence type="predicted"/>
<keyword evidence="4" id="KW-0804">Transcription</keyword>
<evidence type="ECO:0000256" key="1">
    <source>
        <dbReference type="ARBA" id="ARBA00004123"/>
    </source>
</evidence>
<sequence length="241" mass="28091">MESAGVIVERWIKPLTSVDLSLDEMEVPKKIVIKYSHLFESTFLLRFRNGYEIPIVYNVTKGTLVGLSTLYQDFGLKGLEFLIFEFDGCSNLNAYVVGTNLIEIEYPRVVHRMRTKRPRVGLRFVHFVKDEEPLCDELEPPISFKRACPMLRGFEEFVFSNGIKNFAQFNLVLINYEEKWEKTVSFFDDSFVEVFFSGTPLSTGYNLHNPIDIPAEYVQLTTFWRKTEYINVYSGNTVWKL</sequence>
<dbReference type="Gramene" id="KZM87189">
    <property type="protein sequence ID" value="KZM87189"/>
    <property type="gene ID" value="DCAR_024323"/>
</dbReference>
<dbReference type="GO" id="GO:0005634">
    <property type="term" value="C:nucleus"/>
    <property type="evidence" value="ECO:0007669"/>
    <property type="project" value="UniProtKB-SubCell"/>
</dbReference>
<reference evidence="6" key="2">
    <citation type="submission" date="2022-03" db="EMBL/GenBank/DDBJ databases">
        <title>Draft title - Genomic analysis of global carrot germplasm unveils the trajectory of domestication and the origin of high carotenoid orange carrot.</title>
        <authorList>
            <person name="Iorizzo M."/>
            <person name="Ellison S."/>
            <person name="Senalik D."/>
            <person name="Macko-Podgorni A."/>
            <person name="Grzebelus D."/>
            <person name="Bostan H."/>
            <person name="Rolling W."/>
            <person name="Curaba J."/>
            <person name="Simon P."/>
        </authorList>
    </citation>
    <scope>NUCLEOTIDE SEQUENCE</scope>
    <source>
        <tissue evidence="6">Leaf</tissue>
    </source>
</reference>
<evidence type="ECO:0000256" key="3">
    <source>
        <dbReference type="ARBA" id="ARBA00023125"/>
    </source>
</evidence>
<evidence type="ECO:0000256" key="5">
    <source>
        <dbReference type="ARBA" id="ARBA00023242"/>
    </source>
</evidence>